<dbReference type="Proteomes" id="UP000784294">
    <property type="component" value="Unassembled WGS sequence"/>
</dbReference>
<name>A0A3S5B926_9PLAT</name>
<comment type="caution">
    <text evidence="1">The sequence shown here is derived from an EMBL/GenBank/DDBJ whole genome shotgun (WGS) entry which is preliminary data.</text>
</comment>
<dbReference type="EMBL" id="CAAALY010028603">
    <property type="protein sequence ID" value="VEL16479.1"/>
    <property type="molecule type" value="Genomic_DNA"/>
</dbReference>
<gene>
    <name evidence="1" type="ORF">PXEA_LOCUS9919</name>
</gene>
<evidence type="ECO:0000313" key="1">
    <source>
        <dbReference type="EMBL" id="VEL16479.1"/>
    </source>
</evidence>
<dbReference type="OrthoDB" id="76966at2759"/>
<reference evidence="1" key="1">
    <citation type="submission" date="2018-11" db="EMBL/GenBank/DDBJ databases">
        <authorList>
            <consortium name="Pathogen Informatics"/>
        </authorList>
    </citation>
    <scope>NUCLEOTIDE SEQUENCE</scope>
</reference>
<keyword evidence="2" id="KW-1185">Reference proteome</keyword>
<evidence type="ECO:0000313" key="2">
    <source>
        <dbReference type="Proteomes" id="UP000784294"/>
    </source>
</evidence>
<protein>
    <submittedName>
        <fullName evidence="1">Uncharacterized protein</fullName>
    </submittedName>
</protein>
<accession>A0A3S5B926</accession>
<proteinExistence type="predicted"/>
<sequence length="86" mass="9897">MIHVAQLLEGRGVDNMMTILKAQVAHKNALIAAVQLAFNARPSFFNAIQDKTKLVYLFYVCAFSYFCRCDYEILIKVRGQKTQNMY</sequence>
<organism evidence="1 2">
    <name type="scientific">Protopolystoma xenopodis</name>
    <dbReference type="NCBI Taxonomy" id="117903"/>
    <lineage>
        <taxon>Eukaryota</taxon>
        <taxon>Metazoa</taxon>
        <taxon>Spiralia</taxon>
        <taxon>Lophotrochozoa</taxon>
        <taxon>Platyhelminthes</taxon>
        <taxon>Monogenea</taxon>
        <taxon>Polyopisthocotylea</taxon>
        <taxon>Polystomatidea</taxon>
        <taxon>Polystomatidae</taxon>
        <taxon>Protopolystoma</taxon>
    </lineage>
</organism>
<dbReference type="AlphaFoldDB" id="A0A3S5B926"/>